<evidence type="ECO:0000259" key="9">
    <source>
        <dbReference type="Pfam" id="PF05837"/>
    </source>
</evidence>
<keyword evidence="3" id="KW-0158">Chromosome</keyword>
<dbReference type="AlphaFoldDB" id="D8M956"/>
<sequence>MDPFQDIIEIAHSIRDTCLSFPTVLVTPSDVEDEPFVEEQKRRRRVASSYHLLQVEQSRRDIYKEMKLSGDSLRSETDLQNELRKLLITRQIEQLKCLREEQSRQLESILQPGTILTDAEQRIIEEMRSRDRRVLQLQRLRKEYERKLQENASLLEENQSLKAACDTLRGQIHEQETVLQEMEEKESKSVNREKQQHELKIAISKYEVQRRQNEILRNIYSSLVLASRIDWARKDRIREMMLCVEDAPGVPEKELDNV</sequence>
<keyword evidence="6" id="KW-0137">Centromere</keyword>
<protein>
    <recommendedName>
        <fullName evidence="9">Centromere protein H C-terminal domain-containing protein</fullName>
    </recommendedName>
</protein>
<dbReference type="InterPro" id="IPR008426">
    <property type="entry name" value="CENP-H_C"/>
</dbReference>
<evidence type="ECO:0000256" key="6">
    <source>
        <dbReference type="ARBA" id="ARBA00023328"/>
    </source>
</evidence>
<dbReference type="Pfam" id="PF05837">
    <property type="entry name" value="CENP-H"/>
    <property type="match status" value="1"/>
</dbReference>
<dbReference type="GO" id="GO:0005634">
    <property type="term" value="C:nucleus"/>
    <property type="evidence" value="ECO:0007669"/>
    <property type="project" value="UniProtKB-SubCell"/>
</dbReference>
<keyword evidence="8" id="KW-0175">Coiled coil</keyword>
<comment type="subcellular location">
    <subcellularLocation>
        <location evidence="2">Chromosome</location>
        <location evidence="2">Centromere</location>
        <location evidence="2">Kinetochore</location>
    </subcellularLocation>
    <subcellularLocation>
        <location evidence="1">Nucleus</location>
    </subcellularLocation>
</comment>
<evidence type="ECO:0000256" key="1">
    <source>
        <dbReference type="ARBA" id="ARBA00004123"/>
    </source>
</evidence>
<dbReference type="InParanoid" id="D8M956"/>
<dbReference type="Proteomes" id="UP000008312">
    <property type="component" value="Unassembled WGS sequence"/>
</dbReference>
<dbReference type="GO" id="GO:0000776">
    <property type="term" value="C:kinetochore"/>
    <property type="evidence" value="ECO:0007669"/>
    <property type="project" value="UniProtKB-KW"/>
</dbReference>
<organism evidence="10">
    <name type="scientific">Blastocystis hominis</name>
    <dbReference type="NCBI Taxonomy" id="12968"/>
    <lineage>
        <taxon>Eukaryota</taxon>
        <taxon>Sar</taxon>
        <taxon>Stramenopiles</taxon>
        <taxon>Bigyra</taxon>
        <taxon>Opalozoa</taxon>
        <taxon>Opalinata</taxon>
        <taxon>Blastocystidae</taxon>
        <taxon>Blastocystis</taxon>
    </lineage>
</organism>
<comment type="similarity">
    <text evidence="7">Belongs to the CENP-H/MCM16 family.</text>
</comment>
<evidence type="ECO:0000256" key="5">
    <source>
        <dbReference type="ARBA" id="ARBA00023242"/>
    </source>
</evidence>
<reference evidence="10" key="1">
    <citation type="submission" date="2010-02" db="EMBL/GenBank/DDBJ databases">
        <title>Sequencing and annotation of the Blastocystis hominis genome.</title>
        <authorList>
            <person name="Wincker P."/>
        </authorList>
    </citation>
    <scope>NUCLEOTIDE SEQUENCE</scope>
    <source>
        <strain evidence="10">Singapore isolate B</strain>
    </source>
</reference>
<gene>
    <name evidence="10" type="ORF">GSBLH_T00004310001</name>
</gene>
<evidence type="ECO:0000313" key="10">
    <source>
        <dbReference type="EMBL" id="CBK24595.2"/>
    </source>
</evidence>
<dbReference type="RefSeq" id="XP_012898643.1">
    <property type="nucleotide sequence ID" value="XM_013043189.1"/>
</dbReference>
<evidence type="ECO:0000256" key="3">
    <source>
        <dbReference type="ARBA" id="ARBA00022454"/>
    </source>
</evidence>
<name>D8M956_BLAHO</name>
<feature type="coiled-coil region" evidence="8">
    <location>
        <begin position="137"/>
        <end position="185"/>
    </location>
</feature>
<evidence type="ECO:0000256" key="7">
    <source>
        <dbReference type="ARBA" id="ARBA00025735"/>
    </source>
</evidence>
<dbReference type="OrthoDB" id="2274804at2759"/>
<evidence type="ECO:0000256" key="8">
    <source>
        <dbReference type="SAM" id="Coils"/>
    </source>
</evidence>
<feature type="domain" description="Centromere protein H C-terminal" evidence="9">
    <location>
        <begin position="50"/>
        <end position="242"/>
    </location>
</feature>
<proteinExistence type="inferred from homology"/>
<dbReference type="EMBL" id="FN668688">
    <property type="protein sequence ID" value="CBK24595.2"/>
    <property type="molecule type" value="Genomic_DNA"/>
</dbReference>
<evidence type="ECO:0000313" key="11">
    <source>
        <dbReference type="Proteomes" id="UP000008312"/>
    </source>
</evidence>
<dbReference type="GO" id="GO:0051382">
    <property type="term" value="P:kinetochore assembly"/>
    <property type="evidence" value="ECO:0007669"/>
    <property type="project" value="InterPro"/>
</dbReference>
<accession>D8M956</accession>
<keyword evidence="5" id="KW-0539">Nucleus</keyword>
<keyword evidence="4" id="KW-0995">Kinetochore</keyword>
<evidence type="ECO:0000256" key="4">
    <source>
        <dbReference type="ARBA" id="ARBA00022838"/>
    </source>
</evidence>
<evidence type="ECO:0000256" key="2">
    <source>
        <dbReference type="ARBA" id="ARBA00004629"/>
    </source>
</evidence>
<dbReference type="GeneID" id="24921346"/>
<keyword evidence="11" id="KW-1185">Reference proteome</keyword>